<evidence type="ECO:0000259" key="1">
    <source>
        <dbReference type="Pfam" id="PF13503"/>
    </source>
</evidence>
<name>A0A8I0GAP5_CITBR</name>
<dbReference type="RefSeq" id="WP_019077672.1">
    <property type="nucleotide sequence ID" value="NZ_CP099374.1"/>
</dbReference>
<dbReference type="EMBL" id="JACXSK010000045">
    <property type="protein sequence ID" value="MBD3126309.1"/>
    <property type="molecule type" value="Genomic_DNA"/>
</dbReference>
<sequence length="322" mass="37357">MKESLITYDYSLPAMQKRGDDIGEQIFNHFITLNRNCILMIDTAIIRLRNKDSSFYDKIKSRDVVRVPVATRYLSAEFEPCLVSLDLSLPADCNILHESIMQALKEIEPNEILLGKGRMICGWLTCADNIINLADYLGKVAIQQRDGKDVLLRYYDPAIIISLFSILDDWQQRRLLGPVEVWSFIDGDGQFINKLNKSNNQVRLSYTLSLSADNWRDINFVGIKNKIICNYRLAHLSSERFSEVEVFKVLRNSLKKAELCAFFDIEDLIKWGECSINVAPEFYNHSVIKKLLEINRRSERGNFIQITSHVTEQQWNEIREEH</sequence>
<evidence type="ECO:0000313" key="2">
    <source>
        <dbReference type="EMBL" id="MBD3126309.1"/>
    </source>
</evidence>
<protein>
    <submittedName>
        <fullName evidence="2">DUF4123 domain-containing protein</fullName>
    </submittedName>
</protein>
<comment type="caution">
    <text evidence="2">The sequence shown here is derived from an EMBL/GenBank/DDBJ whole genome shotgun (WGS) entry which is preliminary data.</text>
</comment>
<proteinExistence type="predicted"/>
<evidence type="ECO:0000313" key="3">
    <source>
        <dbReference type="Proteomes" id="UP000605024"/>
    </source>
</evidence>
<feature type="domain" description="DUF4123" evidence="1">
    <location>
        <begin position="80"/>
        <end position="173"/>
    </location>
</feature>
<dbReference type="Proteomes" id="UP000605024">
    <property type="component" value="Unassembled WGS sequence"/>
</dbReference>
<gene>
    <name evidence="2" type="ORF">ID160_27090</name>
</gene>
<dbReference type="AlphaFoldDB" id="A0A8I0GAP5"/>
<dbReference type="Pfam" id="PF13503">
    <property type="entry name" value="DUF4123"/>
    <property type="match status" value="1"/>
</dbReference>
<dbReference type="InterPro" id="IPR025391">
    <property type="entry name" value="DUF4123"/>
</dbReference>
<accession>A0A8I0GAP5</accession>
<organism evidence="2 3">
    <name type="scientific">Citrobacter braakii</name>
    <dbReference type="NCBI Taxonomy" id="57706"/>
    <lineage>
        <taxon>Bacteria</taxon>
        <taxon>Pseudomonadati</taxon>
        <taxon>Pseudomonadota</taxon>
        <taxon>Gammaproteobacteria</taxon>
        <taxon>Enterobacterales</taxon>
        <taxon>Enterobacteriaceae</taxon>
        <taxon>Citrobacter</taxon>
        <taxon>Citrobacter freundii complex</taxon>
    </lineage>
</organism>
<reference evidence="2" key="1">
    <citation type="submission" date="2020-09" db="EMBL/GenBank/DDBJ databases">
        <title>Characterization of IncC plasmids in Enterobacterales of food-producing animals originating from China.</title>
        <authorList>
            <person name="Zhang Y."/>
            <person name="Lei C.-W."/>
        </authorList>
    </citation>
    <scope>NUCLEOTIDE SEQUENCE</scope>
    <source>
        <strain evidence="2">CC1</strain>
    </source>
</reference>